<evidence type="ECO:0000313" key="4">
    <source>
        <dbReference type="EMBL" id="MFC5914352.1"/>
    </source>
</evidence>
<sequence>MDVSRRYREAWEGYWSATSDTPGEAIWDSDPSLTSVPHTELLLPHADTSLPVVDLGCGNGTQTRYLATRFPRAIGVDLSHAAIAHARHADPEGVAEFAQLDLVDAEAVAALHERTGDTNVYMRAVIHQSEPEARAAVAAAVAVLVGERGRAFVVEPTPASKDVLQQVAQGPDGPPEKLRRVLDHGLKPASASEEEVRRLLQEAGLTTLAAGATALAQTEYLPDGSRVALPARWFVLGPAERRNGDVR</sequence>
<evidence type="ECO:0000259" key="3">
    <source>
        <dbReference type="Pfam" id="PF13649"/>
    </source>
</evidence>
<dbReference type="Proteomes" id="UP001596200">
    <property type="component" value="Unassembled WGS sequence"/>
</dbReference>
<dbReference type="PANTHER" id="PTHR43861:SF1">
    <property type="entry name" value="TRANS-ACONITATE 2-METHYLTRANSFERASE"/>
    <property type="match status" value="1"/>
</dbReference>
<dbReference type="PANTHER" id="PTHR43861">
    <property type="entry name" value="TRANS-ACONITATE 2-METHYLTRANSFERASE-RELATED"/>
    <property type="match status" value="1"/>
</dbReference>
<evidence type="ECO:0000256" key="1">
    <source>
        <dbReference type="ARBA" id="ARBA00022603"/>
    </source>
</evidence>
<accession>A0ABW1GKH2</accession>
<keyword evidence="2" id="KW-0808">Transferase</keyword>
<gene>
    <name evidence="4" type="ORF">ACFP1B_13055</name>
</gene>
<dbReference type="EMBL" id="JBHSPU010000013">
    <property type="protein sequence ID" value="MFC5914352.1"/>
    <property type="molecule type" value="Genomic_DNA"/>
</dbReference>
<comment type="caution">
    <text evidence="4">The sequence shown here is derived from an EMBL/GenBank/DDBJ whole genome shotgun (WGS) entry which is preliminary data.</text>
</comment>
<keyword evidence="1 4" id="KW-0489">Methyltransferase</keyword>
<evidence type="ECO:0000313" key="5">
    <source>
        <dbReference type="Proteomes" id="UP001596200"/>
    </source>
</evidence>
<dbReference type="Gene3D" id="3.40.50.150">
    <property type="entry name" value="Vaccinia Virus protein VP39"/>
    <property type="match status" value="1"/>
</dbReference>
<protein>
    <submittedName>
        <fullName evidence="4">Methyltransferase domain-containing protein</fullName>
    </submittedName>
</protein>
<dbReference type="InterPro" id="IPR029063">
    <property type="entry name" value="SAM-dependent_MTases_sf"/>
</dbReference>
<name>A0ABW1GKH2_9ACTN</name>
<dbReference type="GO" id="GO:0032259">
    <property type="term" value="P:methylation"/>
    <property type="evidence" value="ECO:0007669"/>
    <property type="project" value="UniProtKB-KW"/>
</dbReference>
<dbReference type="SUPFAM" id="SSF53335">
    <property type="entry name" value="S-adenosyl-L-methionine-dependent methyltransferases"/>
    <property type="match status" value="1"/>
</dbReference>
<proteinExistence type="predicted"/>
<evidence type="ECO:0000256" key="2">
    <source>
        <dbReference type="ARBA" id="ARBA00022679"/>
    </source>
</evidence>
<keyword evidence="5" id="KW-1185">Reference proteome</keyword>
<feature type="domain" description="Methyltransferase" evidence="3">
    <location>
        <begin position="52"/>
        <end position="144"/>
    </location>
</feature>
<dbReference type="Pfam" id="PF13649">
    <property type="entry name" value="Methyltransf_25"/>
    <property type="match status" value="1"/>
</dbReference>
<reference evidence="5" key="1">
    <citation type="journal article" date="2019" name="Int. J. Syst. Evol. Microbiol.">
        <title>The Global Catalogue of Microorganisms (GCM) 10K type strain sequencing project: providing services to taxonomists for standard genome sequencing and annotation.</title>
        <authorList>
            <consortium name="The Broad Institute Genomics Platform"/>
            <consortium name="The Broad Institute Genome Sequencing Center for Infectious Disease"/>
            <person name="Wu L."/>
            <person name="Ma J."/>
        </authorList>
    </citation>
    <scope>NUCLEOTIDE SEQUENCE [LARGE SCALE GENOMIC DNA]</scope>
    <source>
        <strain evidence="5">JCM 4147</strain>
    </source>
</reference>
<organism evidence="4 5">
    <name type="scientific">Streptomyces pulveraceus</name>
    <dbReference type="NCBI Taxonomy" id="68258"/>
    <lineage>
        <taxon>Bacteria</taxon>
        <taxon>Bacillati</taxon>
        <taxon>Actinomycetota</taxon>
        <taxon>Actinomycetes</taxon>
        <taxon>Kitasatosporales</taxon>
        <taxon>Streptomycetaceae</taxon>
        <taxon>Streptomyces</taxon>
    </lineage>
</organism>
<dbReference type="CDD" id="cd02440">
    <property type="entry name" value="AdoMet_MTases"/>
    <property type="match status" value="1"/>
</dbReference>
<dbReference type="InterPro" id="IPR041698">
    <property type="entry name" value="Methyltransf_25"/>
</dbReference>
<dbReference type="RefSeq" id="WP_344510178.1">
    <property type="nucleotide sequence ID" value="NZ_BAAATU010000015.1"/>
</dbReference>
<dbReference type="GO" id="GO:0008168">
    <property type="term" value="F:methyltransferase activity"/>
    <property type="evidence" value="ECO:0007669"/>
    <property type="project" value="UniProtKB-KW"/>
</dbReference>